<dbReference type="Proteomes" id="UP000092661">
    <property type="component" value="Chromosome"/>
</dbReference>
<dbReference type="Proteomes" id="UP000004725">
    <property type="component" value="Unassembled WGS sequence"/>
</dbReference>
<dbReference type="CDD" id="cd08601">
    <property type="entry name" value="GDPD_SaGlpQ_like"/>
    <property type="match status" value="1"/>
</dbReference>
<keyword evidence="5" id="KW-1185">Reference proteome</keyword>
<dbReference type="Gene3D" id="3.20.20.190">
    <property type="entry name" value="Phosphatidylinositol (PI) phosphodiesterase"/>
    <property type="match status" value="1"/>
</dbReference>
<reference evidence="2" key="3">
    <citation type="submission" date="2016-10" db="EMBL/GenBank/DDBJ databases">
        <authorList>
            <person name="See-Too W.S."/>
        </authorList>
    </citation>
    <scope>NUCLEOTIDE SEQUENCE</scope>
    <source>
        <strain evidence="2">DSM 14505</strain>
    </source>
</reference>
<dbReference type="PANTHER" id="PTHR46211">
    <property type="entry name" value="GLYCEROPHOSPHORYL DIESTER PHOSPHODIESTERASE"/>
    <property type="match status" value="1"/>
</dbReference>
<evidence type="ECO:0000313" key="2">
    <source>
        <dbReference type="EMBL" id="ANU11838.1"/>
    </source>
</evidence>
<organism evidence="3 4">
    <name type="scientific">Planococcus antarcticus DSM 14505</name>
    <dbReference type="NCBI Taxonomy" id="1185653"/>
    <lineage>
        <taxon>Bacteria</taxon>
        <taxon>Bacillati</taxon>
        <taxon>Bacillota</taxon>
        <taxon>Bacilli</taxon>
        <taxon>Bacillales</taxon>
        <taxon>Caryophanaceae</taxon>
        <taxon>Planococcus</taxon>
    </lineage>
</organism>
<reference evidence="5" key="2">
    <citation type="submission" date="2016-07" db="EMBL/GenBank/DDBJ databases">
        <authorList>
            <person name="See-Too W.S."/>
        </authorList>
    </citation>
    <scope>NUCLEOTIDE SEQUENCE [LARGE SCALE GENOMIC DNA]</scope>
    <source>
        <strain evidence="5">DSM 14505</strain>
    </source>
</reference>
<protein>
    <submittedName>
        <fullName evidence="2">Glycerophosphodiester phosphodiesterase</fullName>
    </submittedName>
    <submittedName>
        <fullName evidence="3">Glycerophosphoryl diester phosphodiesterase</fullName>
    </submittedName>
</protein>
<evidence type="ECO:0000313" key="5">
    <source>
        <dbReference type="Proteomes" id="UP000092661"/>
    </source>
</evidence>
<sequence>MKAFENHRIGIPEVVPNKNWEMKHLKKFSFSLLVLLLFVTAVSMNSTVAWGQTKEAEINANRFLNIAHRGASGHAPEHTLVSYEISKGMHGDYIEVDLQMTKDGVLIAMHDEKVDRTTDGSGYVKDMTLAEIKRLDAGSWFNAAYPEKAGTEYEGLQVPTLEEVIETFGKGSRYYIETKAPDVYPGMEKELVRVLKKYKLSGQNAQSSKVLIQSFSQESLLTMQSLDPAIPLVQLISYSKPAMISDVELSYIKGYAVGVGMSHTKIDRAYVEQVRNHGLLIHPYTVNERADMERLIDWGVTGMFTNYPDLLEAVLKNK</sequence>
<name>A0A1C7DKC2_9BACL</name>
<feature type="domain" description="GP-PDE" evidence="1">
    <location>
        <begin position="63"/>
        <end position="315"/>
    </location>
</feature>
<dbReference type="EMBL" id="CP016534">
    <property type="protein sequence ID" value="ANU11838.1"/>
    <property type="molecule type" value="Genomic_DNA"/>
</dbReference>
<dbReference type="Pfam" id="PF03009">
    <property type="entry name" value="GDPD"/>
    <property type="match status" value="1"/>
</dbReference>
<dbReference type="KEGG" id="pana:BBH88_17070"/>
<proteinExistence type="predicted"/>
<gene>
    <name evidence="3" type="ORF">A1A1_08234</name>
    <name evidence="2" type="ORF">BBH88_17070</name>
</gene>
<dbReference type="PROSITE" id="PS51704">
    <property type="entry name" value="GP_PDE"/>
    <property type="match status" value="1"/>
</dbReference>
<evidence type="ECO:0000259" key="1">
    <source>
        <dbReference type="PROSITE" id="PS51704"/>
    </source>
</evidence>
<reference evidence="3 4" key="1">
    <citation type="journal article" date="2012" name="J. Bacteriol.">
        <title>Genome Sequence of the Antarctic Psychrophile Bacterium Planococcus antarcticus DSM 14505.</title>
        <authorList>
            <person name="Margolles A."/>
            <person name="Gueimonde M."/>
            <person name="Sanchez B."/>
        </authorList>
    </citation>
    <scope>NUCLEOTIDE SEQUENCE [LARGE SCALE GENOMIC DNA]</scope>
    <source>
        <strain evidence="3 4">DSM 14505</strain>
    </source>
</reference>
<dbReference type="GO" id="GO:0006629">
    <property type="term" value="P:lipid metabolic process"/>
    <property type="evidence" value="ECO:0007669"/>
    <property type="project" value="InterPro"/>
</dbReference>
<dbReference type="EMBL" id="AJYB01000024">
    <property type="protein sequence ID" value="EIM06941.1"/>
    <property type="molecule type" value="Genomic_DNA"/>
</dbReference>
<dbReference type="AlphaFoldDB" id="A0A1C7DKC2"/>
<accession>A0A1C7DKC2</accession>
<dbReference type="SUPFAM" id="SSF51695">
    <property type="entry name" value="PLC-like phosphodiesterases"/>
    <property type="match status" value="1"/>
</dbReference>
<evidence type="ECO:0000313" key="3">
    <source>
        <dbReference type="EMBL" id="EIM06941.1"/>
    </source>
</evidence>
<dbReference type="InterPro" id="IPR030395">
    <property type="entry name" value="GP_PDE_dom"/>
</dbReference>
<dbReference type="InterPro" id="IPR017946">
    <property type="entry name" value="PLC-like_Pdiesterase_TIM-brl"/>
</dbReference>
<dbReference type="GO" id="GO:0008081">
    <property type="term" value="F:phosphoric diester hydrolase activity"/>
    <property type="evidence" value="ECO:0007669"/>
    <property type="project" value="InterPro"/>
</dbReference>
<evidence type="ECO:0000313" key="4">
    <source>
        <dbReference type="Proteomes" id="UP000004725"/>
    </source>
</evidence>
<dbReference type="PANTHER" id="PTHR46211:SF7">
    <property type="entry name" value="GLYCEROPHOSPHODIESTER PHOSPHODIESTERASE"/>
    <property type="match status" value="1"/>
</dbReference>
<dbReference type="eggNOG" id="COG0584">
    <property type="taxonomic scope" value="Bacteria"/>
</dbReference>